<evidence type="ECO:0000256" key="1">
    <source>
        <dbReference type="ARBA" id="ARBA00022630"/>
    </source>
</evidence>
<keyword evidence="3" id="KW-0560">Oxidoreductase</keyword>
<evidence type="ECO:0000256" key="3">
    <source>
        <dbReference type="ARBA" id="ARBA00023002"/>
    </source>
</evidence>
<evidence type="ECO:0000313" key="9">
    <source>
        <dbReference type="Proteomes" id="UP000094626"/>
    </source>
</evidence>
<evidence type="ECO:0000313" key="8">
    <source>
        <dbReference type="Proteomes" id="UP000024329"/>
    </source>
</evidence>
<dbReference type="RefSeq" id="WP_036527072.1">
    <property type="nucleotide sequence ID" value="NZ_CP017076.1"/>
</dbReference>
<dbReference type="GO" id="GO:0046306">
    <property type="term" value="P:alkanesulfonate catabolic process"/>
    <property type="evidence" value="ECO:0007669"/>
    <property type="project" value="TreeGrafter"/>
</dbReference>
<keyword evidence="1" id="KW-0285">Flavoprotein</keyword>
<keyword evidence="6" id="KW-0614">Plasmid</keyword>
<evidence type="ECO:0000256" key="2">
    <source>
        <dbReference type="ARBA" id="ARBA00022643"/>
    </source>
</evidence>
<organism evidence="7 8">
    <name type="scientific">Novosphingobium resinovorum</name>
    <dbReference type="NCBI Taxonomy" id="158500"/>
    <lineage>
        <taxon>Bacteria</taxon>
        <taxon>Pseudomonadati</taxon>
        <taxon>Pseudomonadota</taxon>
        <taxon>Alphaproteobacteria</taxon>
        <taxon>Sphingomonadales</taxon>
        <taxon>Sphingomonadaceae</taxon>
        <taxon>Novosphingobium</taxon>
    </lineage>
</organism>
<keyword evidence="9" id="KW-1185">Reference proteome</keyword>
<dbReference type="PATRIC" id="fig|158500.4.peg.3410"/>
<gene>
    <name evidence="6" type="ORF">BES08_21950</name>
    <name evidence="7" type="ORF">BV97_03345</name>
</gene>
<keyword evidence="4" id="KW-0503">Monooxygenase</keyword>
<dbReference type="InterPro" id="IPR036661">
    <property type="entry name" value="Luciferase-like_sf"/>
</dbReference>
<dbReference type="EMBL" id="CP017076">
    <property type="protein sequence ID" value="AOR79480.1"/>
    <property type="molecule type" value="Genomic_DNA"/>
</dbReference>
<dbReference type="Gene3D" id="3.20.20.30">
    <property type="entry name" value="Luciferase-like domain"/>
    <property type="match status" value="1"/>
</dbReference>
<dbReference type="OrthoDB" id="9814695at2"/>
<dbReference type="AlphaFoldDB" id="A0A031JUU4"/>
<dbReference type="Proteomes" id="UP000094626">
    <property type="component" value="Plasmid pSA1"/>
</dbReference>
<reference evidence="6" key="2">
    <citation type="submission" date="2016-08" db="EMBL/GenBank/DDBJ databases">
        <authorList>
            <person name="Seilhamer J.J."/>
        </authorList>
    </citation>
    <scope>NUCLEOTIDE SEQUENCE [LARGE SCALE GENOMIC DNA]</scope>
    <source>
        <strain evidence="6">SA1</strain>
        <plasmid evidence="6">pSA1</plasmid>
    </source>
</reference>
<dbReference type="InterPro" id="IPR050172">
    <property type="entry name" value="SsuD_RutA_monooxygenase"/>
</dbReference>
<evidence type="ECO:0000259" key="5">
    <source>
        <dbReference type="Pfam" id="PF00296"/>
    </source>
</evidence>
<reference evidence="9" key="3">
    <citation type="journal article" date="2017" name="J. Biotechnol.">
        <title>Complete genome sequence of Novosphingobium resinovorum SA1, a versatile xenobiotic-degrading bacterium capable of utilizing sulfanilic acid.</title>
        <authorList>
            <person name="Hegedus B."/>
            <person name="Kos P.B."/>
            <person name="Balint B."/>
            <person name="Maroti G."/>
            <person name="Gan H.M."/>
            <person name="Perei K."/>
            <person name="Rakhely G."/>
        </authorList>
    </citation>
    <scope>NUCLEOTIDE SEQUENCE [LARGE SCALE GENOMIC DNA]</scope>
    <source>
        <strain evidence="9">SA1</strain>
    </source>
</reference>
<evidence type="ECO:0000313" key="6">
    <source>
        <dbReference type="EMBL" id="AOR79480.1"/>
    </source>
</evidence>
<dbReference type="GO" id="GO:0008726">
    <property type="term" value="F:alkanesulfonate monooxygenase activity"/>
    <property type="evidence" value="ECO:0007669"/>
    <property type="project" value="TreeGrafter"/>
</dbReference>
<geneLocation type="plasmid" evidence="6 9">
    <name>pSA1</name>
</geneLocation>
<accession>A0A031JUU4</accession>
<dbReference type="InterPro" id="IPR011251">
    <property type="entry name" value="Luciferase-like_dom"/>
</dbReference>
<dbReference type="CDD" id="cd01094">
    <property type="entry name" value="Alkanesulfonate_monoxygenase"/>
    <property type="match status" value="1"/>
</dbReference>
<dbReference type="eggNOG" id="COG2141">
    <property type="taxonomic scope" value="Bacteria"/>
</dbReference>
<dbReference type="PANTHER" id="PTHR42847:SF9">
    <property type="entry name" value="BLL6451 PROTEIN"/>
    <property type="match status" value="1"/>
</dbReference>
<dbReference type="PANTHER" id="PTHR42847">
    <property type="entry name" value="ALKANESULFONATE MONOOXYGENASE"/>
    <property type="match status" value="1"/>
</dbReference>
<dbReference type="Pfam" id="PF00296">
    <property type="entry name" value="Bac_luciferase"/>
    <property type="match status" value="1"/>
</dbReference>
<dbReference type="SUPFAM" id="SSF51679">
    <property type="entry name" value="Bacterial luciferase-like"/>
    <property type="match status" value="1"/>
</dbReference>
<protein>
    <submittedName>
        <fullName evidence="7">Flavin-dependent oxidoreductase, methylene-tetrahydromethanopterin reductase</fullName>
    </submittedName>
</protein>
<keyword evidence="2" id="KW-0288">FMN</keyword>
<sequence length="354" mass="38813">MAFEVVGLHFFADSSEAHPVRGVYDPQFLRDYAVAHEEAGFDRVLVGQTATWPDPLSTAAHIAAVTKTLKFMVAHRPGFIAPTMAARMFATLDRASGGRAGVHIITGASDVETQADGDYLTKEQRYHRSREYVEILRRMWSSEVPFDHAGEWYRFNGAFALVKPVQEQIPVFWAGNSDAAVQMGAQVCDVYAIGPATLADTRATIARFKQEAALHGRDPDVSMSMRVIVADTEDAAWEKAERLLGTVMDHLASGKQIGRDKGESDPGTLALKRQAAMGDRLDERLWTGMTRATEGRLHATALVGTPDQVAAALEQYHAIGVNRFLLNGFYTIEDVRLFGEGLVPVLRKRIAAAG</sequence>
<feature type="domain" description="Luciferase-like" evidence="5">
    <location>
        <begin position="17"/>
        <end position="322"/>
    </location>
</feature>
<proteinExistence type="predicted"/>
<evidence type="ECO:0000256" key="4">
    <source>
        <dbReference type="ARBA" id="ARBA00023033"/>
    </source>
</evidence>
<dbReference type="KEGG" id="nre:BES08_21950"/>
<evidence type="ECO:0000313" key="7">
    <source>
        <dbReference type="EMBL" id="EZP80578.1"/>
    </source>
</evidence>
<reference evidence="7 8" key="1">
    <citation type="submission" date="2014-03" db="EMBL/GenBank/DDBJ databases">
        <title>Whole genome sequence of Novosphingobium resinovorum KF1.</title>
        <authorList>
            <person name="Gan H.M."/>
            <person name="Gan H.Y."/>
            <person name="Chew T.H."/>
            <person name="Savka M.A."/>
        </authorList>
    </citation>
    <scope>NUCLEOTIDE SEQUENCE [LARGE SCALE GENOMIC DNA]</scope>
    <source>
        <strain evidence="7 8">KF1</strain>
    </source>
</reference>
<name>A0A031JUU4_9SPHN</name>
<dbReference type="EMBL" id="JFYZ01000016">
    <property type="protein sequence ID" value="EZP80578.1"/>
    <property type="molecule type" value="Genomic_DNA"/>
</dbReference>
<dbReference type="Proteomes" id="UP000024329">
    <property type="component" value="Unassembled WGS sequence"/>
</dbReference>